<keyword evidence="1" id="KW-0812">Transmembrane</keyword>
<dbReference type="EMBL" id="JASPKZ010007600">
    <property type="protein sequence ID" value="KAJ9583433.1"/>
    <property type="molecule type" value="Genomic_DNA"/>
</dbReference>
<feature type="non-terminal residue" evidence="2">
    <location>
        <position position="94"/>
    </location>
</feature>
<feature type="transmembrane region" description="Helical" evidence="1">
    <location>
        <begin position="6"/>
        <end position="27"/>
    </location>
</feature>
<keyword evidence="3" id="KW-1185">Reference proteome</keyword>
<feature type="non-terminal residue" evidence="2">
    <location>
        <position position="1"/>
    </location>
</feature>
<keyword evidence="1" id="KW-1133">Transmembrane helix</keyword>
<proteinExistence type="predicted"/>
<evidence type="ECO:0000313" key="3">
    <source>
        <dbReference type="Proteomes" id="UP001233999"/>
    </source>
</evidence>
<sequence>IKDEGSLILGSSGYFYAGLGFLGFLVIGEQKHDLNHRIYVTQKNGLHRAKRAFSATCHMSTTLDDLLSTLVSALYDRGVLPVAKKRKHKGRVSA</sequence>
<comment type="caution">
    <text evidence="2">The sequence shown here is derived from an EMBL/GenBank/DDBJ whole genome shotgun (WGS) entry which is preliminary data.</text>
</comment>
<gene>
    <name evidence="2" type="ORF">L9F63_022223</name>
</gene>
<name>A0AAD7ZPC1_DIPPU</name>
<evidence type="ECO:0000256" key="1">
    <source>
        <dbReference type="SAM" id="Phobius"/>
    </source>
</evidence>
<evidence type="ECO:0000313" key="2">
    <source>
        <dbReference type="EMBL" id="KAJ9583433.1"/>
    </source>
</evidence>
<accession>A0AAD7ZPC1</accession>
<dbReference type="Proteomes" id="UP001233999">
    <property type="component" value="Unassembled WGS sequence"/>
</dbReference>
<reference evidence="2" key="2">
    <citation type="submission" date="2023-05" db="EMBL/GenBank/DDBJ databases">
        <authorList>
            <person name="Fouks B."/>
        </authorList>
    </citation>
    <scope>NUCLEOTIDE SEQUENCE</scope>
    <source>
        <strain evidence="2">Stay&amp;Tobe</strain>
        <tissue evidence="2">Testes</tissue>
    </source>
</reference>
<reference evidence="2" key="1">
    <citation type="journal article" date="2023" name="IScience">
        <title>Live-bearing cockroach genome reveals convergent evolutionary mechanisms linked to viviparity in insects and beyond.</title>
        <authorList>
            <person name="Fouks B."/>
            <person name="Harrison M.C."/>
            <person name="Mikhailova A.A."/>
            <person name="Marchal E."/>
            <person name="English S."/>
            <person name="Carruthers M."/>
            <person name="Jennings E.C."/>
            <person name="Chiamaka E.L."/>
            <person name="Frigard R.A."/>
            <person name="Pippel M."/>
            <person name="Attardo G.M."/>
            <person name="Benoit J.B."/>
            <person name="Bornberg-Bauer E."/>
            <person name="Tobe S.S."/>
        </authorList>
    </citation>
    <scope>NUCLEOTIDE SEQUENCE</scope>
    <source>
        <strain evidence="2">Stay&amp;Tobe</strain>
    </source>
</reference>
<keyword evidence="1" id="KW-0472">Membrane</keyword>
<dbReference type="AlphaFoldDB" id="A0AAD7ZPC1"/>
<protein>
    <submittedName>
        <fullName evidence="2">Uncharacterized protein</fullName>
    </submittedName>
</protein>
<organism evidence="2 3">
    <name type="scientific">Diploptera punctata</name>
    <name type="common">Pacific beetle cockroach</name>
    <dbReference type="NCBI Taxonomy" id="6984"/>
    <lineage>
        <taxon>Eukaryota</taxon>
        <taxon>Metazoa</taxon>
        <taxon>Ecdysozoa</taxon>
        <taxon>Arthropoda</taxon>
        <taxon>Hexapoda</taxon>
        <taxon>Insecta</taxon>
        <taxon>Pterygota</taxon>
        <taxon>Neoptera</taxon>
        <taxon>Polyneoptera</taxon>
        <taxon>Dictyoptera</taxon>
        <taxon>Blattodea</taxon>
        <taxon>Blaberoidea</taxon>
        <taxon>Blaberidae</taxon>
        <taxon>Diplopterinae</taxon>
        <taxon>Diploptera</taxon>
    </lineage>
</organism>